<comment type="caution">
    <text evidence="1">The sequence shown here is derived from an EMBL/GenBank/DDBJ whole genome shotgun (WGS) entry which is preliminary data.</text>
</comment>
<keyword evidence="2" id="KW-1185">Reference proteome</keyword>
<protein>
    <submittedName>
        <fullName evidence="1">Uncharacterized protein</fullName>
    </submittedName>
</protein>
<gene>
    <name evidence="1" type="ORF">FN846DRAFT_924659</name>
</gene>
<sequence length="166" mass="17819">MSTRADARLLPLNTPPSTFSSYKSLSTAAVSARGVTAKPGIVTQDVALAVSETPSPFMINNASVTIPPSLPCFAVEETPAPAANEITLTIPEMKITLTIPRGRSLAWVVSRLAQWFHNPTRGYTLGTFLLHTKPLTSEAVWKSVVSDDRITKLKLIQSSWGWGGAA</sequence>
<reference evidence="1 2" key="1">
    <citation type="submission" date="2019-09" db="EMBL/GenBank/DDBJ databases">
        <title>Draft genome of the ectomycorrhizal ascomycete Sphaerosporella brunnea.</title>
        <authorList>
            <consortium name="DOE Joint Genome Institute"/>
            <person name="Benucci G.M."/>
            <person name="Marozzi G."/>
            <person name="Antonielli L."/>
            <person name="Sanchez S."/>
            <person name="Marco P."/>
            <person name="Wang X."/>
            <person name="Falini L.B."/>
            <person name="Barry K."/>
            <person name="Haridas S."/>
            <person name="Lipzen A."/>
            <person name="Labutti K."/>
            <person name="Grigoriev I.V."/>
            <person name="Murat C."/>
            <person name="Martin F."/>
            <person name="Albertini E."/>
            <person name="Donnini D."/>
            <person name="Bonito G."/>
        </authorList>
    </citation>
    <scope>NUCLEOTIDE SEQUENCE [LARGE SCALE GENOMIC DNA]</scope>
    <source>
        <strain evidence="1 2">Sb_GMNB300</strain>
    </source>
</reference>
<dbReference type="Proteomes" id="UP000326924">
    <property type="component" value="Unassembled WGS sequence"/>
</dbReference>
<evidence type="ECO:0000313" key="1">
    <source>
        <dbReference type="EMBL" id="KAA8915050.1"/>
    </source>
</evidence>
<organism evidence="1 2">
    <name type="scientific">Sphaerosporella brunnea</name>
    <dbReference type="NCBI Taxonomy" id="1250544"/>
    <lineage>
        <taxon>Eukaryota</taxon>
        <taxon>Fungi</taxon>
        <taxon>Dikarya</taxon>
        <taxon>Ascomycota</taxon>
        <taxon>Pezizomycotina</taxon>
        <taxon>Pezizomycetes</taxon>
        <taxon>Pezizales</taxon>
        <taxon>Pyronemataceae</taxon>
        <taxon>Sphaerosporella</taxon>
    </lineage>
</organism>
<evidence type="ECO:0000313" key="2">
    <source>
        <dbReference type="Proteomes" id="UP000326924"/>
    </source>
</evidence>
<accession>A0A5J5FD38</accession>
<dbReference type="EMBL" id="VXIS01000001">
    <property type="protein sequence ID" value="KAA8915050.1"/>
    <property type="molecule type" value="Genomic_DNA"/>
</dbReference>
<dbReference type="AlphaFoldDB" id="A0A5J5FD38"/>
<name>A0A5J5FD38_9PEZI</name>
<dbReference type="InParanoid" id="A0A5J5FD38"/>
<proteinExistence type="predicted"/>